<evidence type="ECO:0000313" key="2">
    <source>
        <dbReference type="Proteomes" id="UP000075884"/>
    </source>
</evidence>
<evidence type="ECO:0000313" key="1">
    <source>
        <dbReference type="EnsemblMetazoa" id="ADIR014201-PA"/>
    </source>
</evidence>
<proteinExistence type="predicted"/>
<protein>
    <submittedName>
        <fullName evidence="1">Uncharacterized protein</fullName>
    </submittedName>
</protein>
<sequence>MLLRFVSAFCVYIARAHTRTHLQILAPPHTRGKFMADGGVA</sequence>
<dbReference type="EnsemblMetazoa" id="ADIR014201-RA">
    <property type="protein sequence ID" value="ADIR014201-PA"/>
    <property type="gene ID" value="ADIR014201"/>
</dbReference>
<organism evidence="1 2">
    <name type="scientific">Anopheles dirus</name>
    <dbReference type="NCBI Taxonomy" id="7168"/>
    <lineage>
        <taxon>Eukaryota</taxon>
        <taxon>Metazoa</taxon>
        <taxon>Ecdysozoa</taxon>
        <taxon>Arthropoda</taxon>
        <taxon>Hexapoda</taxon>
        <taxon>Insecta</taxon>
        <taxon>Pterygota</taxon>
        <taxon>Neoptera</taxon>
        <taxon>Endopterygota</taxon>
        <taxon>Diptera</taxon>
        <taxon>Nematocera</taxon>
        <taxon>Culicoidea</taxon>
        <taxon>Culicidae</taxon>
        <taxon>Anophelinae</taxon>
        <taxon>Anopheles</taxon>
    </lineage>
</organism>
<accession>A0A182NWC4</accession>
<reference evidence="1" key="2">
    <citation type="submission" date="2020-05" db="UniProtKB">
        <authorList>
            <consortium name="EnsemblMetazoa"/>
        </authorList>
    </citation>
    <scope>IDENTIFICATION</scope>
    <source>
        <strain evidence="1">WRAIR2</strain>
    </source>
</reference>
<dbReference type="AlphaFoldDB" id="A0A182NWC4"/>
<dbReference type="VEuPathDB" id="VectorBase:ADIR014201"/>
<dbReference type="Proteomes" id="UP000075884">
    <property type="component" value="Unassembled WGS sequence"/>
</dbReference>
<reference evidence="2" key="1">
    <citation type="submission" date="2013-03" db="EMBL/GenBank/DDBJ databases">
        <title>The Genome Sequence of Anopheles dirus WRAIR2.</title>
        <authorList>
            <consortium name="The Broad Institute Genomics Platform"/>
            <person name="Neafsey D.E."/>
            <person name="Walton C."/>
            <person name="Walker B."/>
            <person name="Young S.K."/>
            <person name="Zeng Q."/>
            <person name="Gargeya S."/>
            <person name="Fitzgerald M."/>
            <person name="Haas B."/>
            <person name="Abouelleil A."/>
            <person name="Allen A.W."/>
            <person name="Alvarado L."/>
            <person name="Arachchi H.M."/>
            <person name="Berlin A.M."/>
            <person name="Chapman S.B."/>
            <person name="Gainer-Dewar J."/>
            <person name="Goldberg J."/>
            <person name="Griggs A."/>
            <person name="Gujja S."/>
            <person name="Hansen M."/>
            <person name="Howarth C."/>
            <person name="Imamovic A."/>
            <person name="Ireland A."/>
            <person name="Larimer J."/>
            <person name="McCowan C."/>
            <person name="Murphy C."/>
            <person name="Pearson M."/>
            <person name="Poon T.W."/>
            <person name="Priest M."/>
            <person name="Roberts A."/>
            <person name="Saif S."/>
            <person name="Shea T."/>
            <person name="Sisk P."/>
            <person name="Sykes S."/>
            <person name="Wortman J."/>
            <person name="Nusbaum C."/>
            <person name="Birren B."/>
        </authorList>
    </citation>
    <scope>NUCLEOTIDE SEQUENCE [LARGE SCALE GENOMIC DNA]</scope>
    <source>
        <strain evidence="2">WRAIR2</strain>
    </source>
</reference>
<name>A0A182NWC4_9DIPT</name>
<keyword evidence="2" id="KW-1185">Reference proteome</keyword>